<evidence type="ECO:0000259" key="1">
    <source>
        <dbReference type="Pfam" id="PF00651"/>
    </source>
</evidence>
<dbReference type="InterPro" id="IPR011333">
    <property type="entry name" value="SKP1/BTB/POZ_sf"/>
</dbReference>
<dbReference type="InterPro" id="IPR000210">
    <property type="entry name" value="BTB/POZ_dom"/>
</dbReference>
<proteinExistence type="predicted"/>
<dbReference type="Pfam" id="PF00651">
    <property type="entry name" value="BTB"/>
    <property type="match status" value="1"/>
</dbReference>
<sequence length="317" mass="35657">MSAPLSAIPQSPASSLPPFGMPSSVLAVSSTPSFTIGSTSITLSAPTKIPESSKFNFNVPTYPTTSERFRDGDTKFRSRNNVIFHIHQKYLELAAEGFPSSFSNGLTATAKFDEIIPLTEMSATLDLLFQFVYPKDQPDLLHLEFQAVMDLAKAAEKYVVYNAINVCQFRIKDFLPDHLEEIFNFAAAHDHATLLAAVAPLMVHKPLEQVAYKLSADMYKPWSLYHDLLFRTCYKVATNAGPPCPNQQCEIEKYRRLVLESPELSTLQRIVLIPRQSSCDACCARSPEWREKSWAEVRAMPDFKAILKRHREMKAGF</sequence>
<accession>A0ABR1J3L8</accession>
<keyword evidence="3" id="KW-1185">Reference proteome</keyword>
<dbReference type="Gene3D" id="3.30.710.10">
    <property type="entry name" value="Potassium Channel Kv1.1, Chain A"/>
    <property type="match status" value="1"/>
</dbReference>
<comment type="caution">
    <text evidence="2">The sequence shown here is derived from an EMBL/GenBank/DDBJ whole genome shotgun (WGS) entry which is preliminary data.</text>
</comment>
<dbReference type="Proteomes" id="UP001498398">
    <property type="component" value="Unassembled WGS sequence"/>
</dbReference>
<organism evidence="2 3">
    <name type="scientific">Marasmiellus scandens</name>
    <dbReference type="NCBI Taxonomy" id="2682957"/>
    <lineage>
        <taxon>Eukaryota</taxon>
        <taxon>Fungi</taxon>
        <taxon>Dikarya</taxon>
        <taxon>Basidiomycota</taxon>
        <taxon>Agaricomycotina</taxon>
        <taxon>Agaricomycetes</taxon>
        <taxon>Agaricomycetidae</taxon>
        <taxon>Agaricales</taxon>
        <taxon>Marasmiineae</taxon>
        <taxon>Omphalotaceae</taxon>
        <taxon>Marasmiellus</taxon>
    </lineage>
</organism>
<name>A0ABR1J3L8_9AGAR</name>
<evidence type="ECO:0000313" key="3">
    <source>
        <dbReference type="Proteomes" id="UP001498398"/>
    </source>
</evidence>
<evidence type="ECO:0000313" key="2">
    <source>
        <dbReference type="EMBL" id="KAK7445137.1"/>
    </source>
</evidence>
<reference evidence="2 3" key="1">
    <citation type="submission" date="2024-01" db="EMBL/GenBank/DDBJ databases">
        <title>A draft genome for the cacao thread blight pathogen Marasmiellus scandens.</title>
        <authorList>
            <person name="Baruah I.K."/>
            <person name="Leung J."/>
            <person name="Bukari Y."/>
            <person name="Amoako-Attah I."/>
            <person name="Meinhardt L.W."/>
            <person name="Bailey B.A."/>
            <person name="Cohen S.P."/>
        </authorList>
    </citation>
    <scope>NUCLEOTIDE SEQUENCE [LARGE SCALE GENOMIC DNA]</scope>
    <source>
        <strain evidence="2 3">GH-19</strain>
    </source>
</reference>
<gene>
    <name evidence="2" type="ORF">VKT23_015005</name>
</gene>
<dbReference type="EMBL" id="JBANRG010000048">
    <property type="protein sequence ID" value="KAK7445137.1"/>
    <property type="molecule type" value="Genomic_DNA"/>
</dbReference>
<feature type="domain" description="BTB" evidence="1">
    <location>
        <begin position="73"/>
        <end position="171"/>
    </location>
</feature>
<protein>
    <recommendedName>
        <fullName evidence="1">BTB domain-containing protein</fullName>
    </recommendedName>
</protein>